<keyword evidence="2" id="KW-1185">Reference proteome</keyword>
<gene>
    <name evidence="1" type="ORF">DCAF_LOCUS18642</name>
</gene>
<dbReference type="Proteomes" id="UP001314170">
    <property type="component" value="Unassembled WGS sequence"/>
</dbReference>
<proteinExistence type="predicted"/>
<name>A0AAV1S7S0_9ROSI</name>
<organism evidence="1 2">
    <name type="scientific">Dovyalis caffra</name>
    <dbReference type="NCBI Taxonomy" id="77055"/>
    <lineage>
        <taxon>Eukaryota</taxon>
        <taxon>Viridiplantae</taxon>
        <taxon>Streptophyta</taxon>
        <taxon>Embryophyta</taxon>
        <taxon>Tracheophyta</taxon>
        <taxon>Spermatophyta</taxon>
        <taxon>Magnoliopsida</taxon>
        <taxon>eudicotyledons</taxon>
        <taxon>Gunneridae</taxon>
        <taxon>Pentapetalae</taxon>
        <taxon>rosids</taxon>
        <taxon>fabids</taxon>
        <taxon>Malpighiales</taxon>
        <taxon>Salicaceae</taxon>
        <taxon>Flacourtieae</taxon>
        <taxon>Dovyalis</taxon>
    </lineage>
</organism>
<evidence type="ECO:0000313" key="2">
    <source>
        <dbReference type="Proteomes" id="UP001314170"/>
    </source>
</evidence>
<evidence type="ECO:0000313" key="1">
    <source>
        <dbReference type="EMBL" id="CAK7345979.1"/>
    </source>
</evidence>
<sequence length="217" mass="24284">MDSLKIDMKKCLSYEHGSQKGGEETEQIHMPNSDDKIAGTISSRNENPPMFQQTYKRLRYCDLPVAAFHCGISPSKAALLGGAANRMGPQQCLTCVRFFAKLEDSLEQRGHTLTWHLLIVSGPSIYYHVGREEDQSALTNDANSTVTDQTRPDLRRIPPTVEGWLSRLAKGWRQGVAVSGQSCSGKGLFRDNGRVERKKRWMRARVSVREVVASYGL</sequence>
<dbReference type="AlphaFoldDB" id="A0AAV1S7S0"/>
<accession>A0AAV1S7S0</accession>
<dbReference type="EMBL" id="CAWUPB010001173">
    <property type="protein sequence ID" value="CAK7345979.1"/>
    <property type="molecule type" value="Genomic_DNA"/>
</dbReference>
<protein>
    <submittedName>
        <fullName evidence="1">Uncharacterized protein</fullName>
    </submittedName>
</protein>
<comment type="caution">
    <text evidence="1">The sequence shown here is derived from an EMBL/GenBank/DDBJ whole genome shotgun (WGS) entry which is preliminary data.</text>
</comment>
<reference evidence="1 2" key="1">
    <citation type="submission" date="2024-01" db="EMBL/GenBank/DDBJ databases">
        <authorList>
            <person name="Waweru B."/>
        </authorList>
    </citation>
    <scope>NUCLEOTIDE SEQUENCE [LARGE SCALE GENOMIC DNA]</scope>
</reference>